<sequence>MKKRILSLLTAALTLAACTSCSASFRSAKQLTTTQKAPTVSASDSQKQEAAQDYLNFTAGLLQQTFTGSNILLSPLSVADALCLTMEGATGETLVEMETVLGEKETMRSYFSTIRRESGEQLSMADSVWLRDDPALKVKDTFLAIAAEDYQTEIFSAPFDENTRKDINTWVDDKTDGEIQNFIEKIYDEDILYLINTTLFDAKWQKKYENDDIRDCDFTALSGETTQVEMMYSDEHTYLENNFCTGLIKYYTEEKYAFAALLPNEDITIYQLVDRLDSNTLHELINGRISAEVEAGIPVFTGDTRLELTDILPEMGMPLAFSGGADFSDMATYDGGNLYIDRVLHQTRIEVDKQGTKAAAATQVAMTSGIADASFSSLHTVILDRPFVYMIVDMEQEIPVFIGVMTDPA</sequence>
<dbReference type="Pfam" id="PF00079">
    <property type="entry name" value="Serpin"/>
    <property type="match status" value="1"/>
</dbReference>
<reference evidence="4" key="1">
    <citation type="submission" date="2020-10" db="EMBL/GenBank/DDBJ databases">
        <authorList>
            <person name="Gilroy R."/>
        </authorList>
    </citation>
    <scope>NUCLEOTIDE SEQUENCE</scope>
    <source>
        <strain evidence="4">ChiBcec7-5410</strain>
    </source>
</reference>
<dbReference type="Gene3D" id="2.30.39.10">
    <property type="entry name" value="Alpha-1-antitrypsin, domain 1"/>
    <property type="match status" value="1"/>
</dbReference>
<dbReference type="GO" id="GO:0004867">
    <property type="term" value="F:serine-type endopeptidase inhibitor activity"/>
    <property type="evidence" value="ECO:0007669"/>
    <property type="project" value="InterPro"/>
</dbReference>
<dbReference type="InterPro" id="IPR023796">
    <property type="entry name" value="Serpin_dom"/>
</dbReference>
<comment type="caution">
    <text evidence="4">The sequence shown here is derived from an EMBL/GenBank/DDBJ whole genome shotgun (WGS) entry which is preliminary data.</text>
</comment>
<dbReference type="PROSITE" id="PS00284">
    <property type="entry name" value="SERPIN"/>
    <property type="match status" value="1"/>
</dbReference>
<feature type="signal peptide" evidence="2">
    <location>
        <begin position="1"/>
        <end position="23"/>
    </location>
</feature>
<proteinExistence type="inferred from homology"/>
<dbReference type="Proteomes" id="UP000824160">
    <property type="component" value="Unassembled WGS sequence"/>
</dbReference>
<dbReference type="AlphaFoldDB" id="A0A9D1KR52"/>
<dbReference type="PANTHER" id="PTHR11461:SF211">
    <property type="entry name" value="GH10112P-RELATED"/>
    <property type="match status" value="1"/>
</dbReference>
<dbReference type="SUPFAM" id="SSF56574">
    <property type="entry name" value="Serpins"/>
    <property type="match status" value="1"/>
</dbReference>
<organism evidence="4 5">
    <name type="scientific">Candidatus Faecivivens stercoripullorum</name>
    <dbReference type="NCBI Taxonomy" id="2840805"/>
    <lineage>
        <taxon>Bacteria</taxon>
        <taxon>Bacillati</taxon>
        <taxon>Bacillota</taxon>
        <taxon>Clostridia</taxon>
        <taxon>Eubacteriales</taxon>
        <taxon>Oscillospiraceae</taxon>
        <taxon>Oscillospiraceae incertae sedis</taxon>
        <taxon>Candidatus Faecivivens</taxon>
    </lineage>
</organism>
<dbReference type="EMBL" id="DVLW01000049">
    <property type="protein sequence ID" value="HIT93909.1"/>
    <property type="molecule type" value="Genomic_DNA"/>
</dbReference>
<protein>
    <submittedName>
        <fullName evidence="4">Serpin family protein</fullName>
    </submittedName>
</protein>
<dbReference type="CDD" id="cd19589">
    <property type="entry name" value="serpin_tengpin-like"/>
    <property type="match status" value="1"/>
</dbReference>
<comment type="similarity">
    <text evidence="1">Belongs to the serpin family.</text>
</comment>
<feature type="chain" id="PRO_5038408707" evidence="2">
    <location>
        <begin position="24"/>
        <end position="409"/>
    </location>
</feature>
<keyword evidence="2" id="KW-0732">Signal</keyword>
<dbReference type="Gene3D" id="3.30.497.10">
    <property type="entry name" value="Antithrombin, subunit I, domain 2"/>
    <property type="match status" value="1"/>
</dbReference>
<dbReference type="GO" id="GO:0005615">
    <property type="term" value="C:extracellular space"/>
    <property type="evidence" value="ECO:0007669"/>
    <property type="project" value="InterPro"/>
</dbReference>
<dbReference type="InterPro" id="IPR042185">
    <property type="entry name" value="Serpin_sf_2"/>
</dbReference>
<evidence type="ECO:0000256" key="2">
    <source>
        <dbReference type="SAM" id="SignalP"/>
    </source>
</evidence>
<dbReference type="InterPro" id="IPR000215">
    <property type="entry name" value="Serpin_fam"/>
</dbReference>
<evidence type="ECO:0000313" key="4">
    <source>
        <dbReference type="EMBL" id="HIT93909.1"/>
    </source>
</evidence>
<dbReference type="InterPro" id="IPR023795">
    <property type="entry name" value="Serpin_CS"/>
</dbReference>
<dbReference type="SMART" id="SM00093">
    <property type="entry name" value="SERPIN"/>
    <property type="match status" value="1"/>
</dbReference>
<reference evidence="4" key="2">
    <citation type="journal article" date="2021" name="PeerJ">
        <title>Extensive microbial diversity within the chicken gut microbiome revealed by metagenomics and culture.</title>
        <authorList>
            <person name="Gilroy R."/>
            <person name="Ravi A."/>
            <person name="Getino M."/>
            <person name="Pursley I."/>
            <person name="Horton D.L."/>
            <person name="Alikhan N.F."/>
            <person name="Baker D."/>
            <person name="Gharbi K."/>
            <person name="Hall N."/>
            <person name="Watson M."/>
            <person name="Adriaenssens E.M."/>
            <person name="Foster-Nyarko E."/>
            <person name="Jarju S."/>
            <person name="Secka A."/>
            <person name="Antonio M."/>
            <person name="Oren A."/>
            <person name="Chaudhuri R.R."/>
            <person name="La Ragione R."/>
            <person name="Hildebrand F."/>
            <person name="Pallen M.J."/>
        </authorList>
    </citation>
    <scope>NUCLEOTIDE SEQUENCE</scope>
    <source>
        <strain evidence="4">ChiBcec7-5410</strain>
    </source>
</reference>
<dbReference type="PROSITE" id="PS51257">
    <property type="entry name" value="PROKAR_LIPOPROTEIN"/>
    <property type="match status" value="1"/>
</dbReference>
<evidence type="ECO:0000256" key="1">
    <source>
        <dbReference type="RuleBase" id="RU000411"/>
    </source>
</evidence>
<gene>
    <name evidence="4" type="ORF">IAC43_01865</name>
</gene>
<dbReference type="InterPro" id="IPR042178">
    <property type="entry name" value="Serpin_sf_1"/>
</dbReference>
<dbReference type="PANTHER" id="PTHR11461">
    <property type="entry name" value="SERINE PROTEASE INHIBITOR, SERPIN"/>
    <property type="match status" value="1"/>
</dbReference>
<evidence type="ECO:0000313" key="5">
    <source>
        <dbReference type="Proteomes" id="UP000824160"/>
    </source>
</evidence>
<evidence type="ECO:0000259" key="3">
    <source>
        <dbReference type="SMART" id="SM00093"/>
    </source>
</evidence>
<feature type="domain" description="Serpin" evidence="3">
    <location>
        <begin position="55"/>
        <end position="408"/>
    </location>
</feature>
<accession>A0A9D1KR52</accession>
<dbReference type="InterPro" id="IPR036186">
    <property type="entry name" value="Serpin_sf"/>
</dbReference>
<name>A0A9D1KR52_9FIRM</name>